<dbReference type="InterPro" id="IPR015300">
    <property type="entry name" value="DNA-bd_pseudobarrel_sf"/>
</dbReference>
<evidence type="ECO:0000256" key="2">
    <source>
        <dbReference type="ARBA" id="ARBA00023015"/>
    </source>
</evidence>
<dbReference type="SUPFAM" id="SSF101936">
    <property type="entry name" value="DNA-binding pseudobarrel domain"/>
    <property type="match status" value="1"/>
</dbReference>
<evidence type="ECO:0000313" key="7">
    <source>
        <dbReference type="Proteomes" id="UP000245207"/>
    </source>
</evidence>
<dbReference type="Proteomes" id="UP000245207">
    <property type="component" value="Unassembled WGS sequence"/>
</dbReference>
<keyword evidence="4" id="KW-0804">Transcription</keyword>
<dbReference type="Gene3D" id="2.40.330.10">
    <property type="entry name" value="DNA-binding pseudobarrel domain"/>
    <property type="match status" value="1"/>
</dbReference>
<evidence type="ECO:0000313" key="6">
    <source>
        <dbReference type="EMBL" id="PWA99443.1"/>
    </source>
</evidence>
<reference evidence="6 7" key="1">
    <citation type="journal article" date="2018" name="Mol. Plant">
        <title>The genome of Artemisia annua provides insight into the evolution of Asteraceae family and artemisinin biosynthesis.</title>
        <authorList>
            <person name="Shen Q."/>
            <person name="Zhang L."/>
            <person name="Liao Z."/>
            <person name="Wang S."/>
            <person name="Yan T."/>
            <person name="Shi P."/>
            <person name="Liu M."/>
            <person name="Fu X."/>
            <person name="Pan Q."/>
            <person name="Wang Y."/>
            <person name="Lv Z."/>
            <person name="Lu X."/>
            <person name="Zhang F."/>
            <person name="Jiang W."/>
            <person name="Ma Y."/>
            <person name="Chen M."/>
            <person name="Hao X."/>
            <person name="Li L."/>
            <person name="Tang Y."/>
            <person name="Lv G."/>
            <person name="Zhou Y."/>
            <person name="Sun X."/>
            <person name="Brodelius P.E."/>
            <person name="Rose J.K.C."/>
            <person name="Tang K."/>
        </authorList>
    </citation>
    <scope>NUCLEOTIDE SEQUENCE [LARGE SCALE GENOMIC DNA]</scope>
    <source>
        <strain evidence="7">cv. Huhao1</strain>
        <tissue evidence="6">Leaf</tissue>
    </source>
</reference>
<keyword evidence="7" id="KW-1185">Reference proteome</keyword>
<gene>
    <name evidence="6" type="ORF">CTI12_AA007560</name>
</gene>
<evidence type="ECO:0000256" key="5">
    <source>
        <dbReference type="ARBA" id="ARBA00023242"/>
    </source>
</evidence>
<evidence type="ECO:0000256" key="3">
    <source>
        <dbReference type="ARBA" id="ARBA00023125"/>
    </source>
</evidence>
<protein>
    <submittedName>
        <fullName evidence="6">DNA-binding pseudobarrel domain-containing protein</fullName>
    </submittedName>
</protein>
<evidence type="ECO:0000256" key="1">
    <source>
        <dbReference type="ARBA" id="ARBA00004123"/>
    </source>
</evidence>
<sequence length="200" mass="22424">MKGHEGYKWTMRILAERNFRTEHSLSSGCSKLRRHCNLSDGDTCFFKYNKKERINSKKSTTNAVGAVKIVDECSPTDKPRDGVNISVECELGRKLDMAQKTSIDVVIEDELQLDSAEALYSMLVDVLNLQISTLSTTGVRERMTSALQVILGKKVCLGIAQVVRRERNHEHPRTSTLQVILGKKKYKMDGHDTIVLAGAK</sequence>
<evidence type="ECO:0000256" key="4">
    <source>
        <dbReference type="ARBA" id="ARBA00023163"/>
    </source>
</evidence>
<dbReference type="GO" id="GO:0003677">
    <property type="term" value="F:DNA binding"/>
    <property type="evidence" value="ECO:0007669"/>
    <property type="project" value="UniProtKB-KW"/>
</dbReference>
<dbReference type="EMBL" id="PKPP01000019">
    <property type="protein sequence ID" value="PWA99443.1"/>
    <property type="molecule type" value="Genomic_DNA"/>
</dbReference>
<dbReference type="AlphaFoldDB" id="A0A2U1QN65"/>
<keyword evidence="2" id="KW-0805">Transcription regulation</keyword>
<name>A0A2U1QN65_ARTAN</name>
<comment type="caution">
    <text evidence="6">The sequence shown here is derived from an EMBL/GenBank/DDBJ whole genome shotgun (WGS) entry which is preliminary data.</text>
</comment>
<accession>A0A2U1QN65</accession>
<keyword evidence="5" id="KW-0539">Nucleus</keyword>
<dbReference type="OrthoDB" id="1740590at2759"/>
<organism evidence="6 7">
    <name type="scientific">Artemisia annua</name>
    <name type="common">Sweet wormwood</name>
    <dbReference type="NCBI Taxonomy" id="35608"/>
    <lineage>
        <taxon>Eukaryota</taxon>
        <taxon>Viridiplantae</taxon>
        <taxon>Streptophyta</taxon>
        <taxon>Embryophyta</taxon>
        <taxon>Tracheophyta</taxon>
        <taxon>Spermatophyta</taxon>
        <taxon>Magnoliopsida</taxon>
        <taxon>eudicotyledons</taxon>
        <taxon>Gunneridae</taxon>
        <taxon>Pentapetalae</taxon>
        <taxon>asterids</taxon>
        <taxon>campanulids</taxon>
        <taxon>Asterales</taxon>
        <taxon>Asteraceae</taxon>
        <taxon>Asteroideae</taxon>
        <taxon>Anthemideae</taxon>
        <taxon>Artemisiinae</taxon>
        <taxon>Artemisia</taxon>
    </lineage>
</organism>
<proteinExistence type="predicted"/>
<comment type="subcellular location">
    <subcellularLocation>
        <location evidence="1">Nucleus</location>
    </subcellularLocation>
</comment>
<dbReference type="GO" id="GO:0005634">
    <property type="term" value="C:nucleus"/>
    <property type="evidence" value="ECO:0007669"/>
    <property type="project" value="UniProtKB-SubCell"/>
</dbReference>
<keyword evidence="3 6" id="KW-0238">DNA-binding</keyword>